<feature type="domain" description="CheB-type methylesterase" evidence="5">
    <location>
        <begin position="1"/>
        <end position="188"/>
    </location>
</feature>
<protein>
    <recommendedName>
        <fullName evidence="2">protein-glutamate methylesterase</fullName>
        <ecNumber evidence="2">3.1.1.61</ecNumber>
    </recommendedName>
</protein>
<dbReference type="PANTHER" id="PTHR42872">
    <property type="entry name" value="PROTEIN-GLUTAMATE METHYLESTERASE/PROTEIN-GLUTAMINE GLUTAMINASE"/>
    <property type="match status" value="1"/>
</dbReference>
<proteinExistence type="predicted"/>
<comment type="catalytic activity">
    <reaction evidence="3">
        <text>[protein]-L-glutamate 5-O-methyl ester + H2O = L-glutamyl-[protein] + methanol + H(+)</text>
        <dbReference type="Rhea" id="RHEA:23236"/>
        <dbReference type="Rhea" id="RHEA-COMP:10208"/>
        <dbReference type="Rhea" id="RHEA-COMP:10311"/>
        <dbReference type="ChEBI" id="CHEBI:15377"/>
        <dbReference type="ChEBI" id="CHEBI:15378"/>
        <dbReference type="ChEBI" id="CHEBI:17790"/>
        <dbReference type="ChEBI" id="CHEBI:29973"/>
        <dbReference type="ChEBI" id="CHEBI:82795"/>
        <dbReference type="EC" id="3.1.1.61"/>
    </reaction>
</comment>
<keyword evidence="1" id="KW-0378">Hydrolase</keyword>
<comment type="caution">
    <text evidence="6">The sequence shown here is derived from an EMBL/GenBank/DDBJ whole genome shotgun (WGS) entry which is preliminary data.</text>
</comment>
<evidence type="ECO:0000256" key="1">
    <source>
        <dbReference type="ARBA" id="ARBA00022801"/>
    </source>
</evidence>
<dbReference type="PROSITE" id="PS50122">
    <property type="entry name" value="CHEB"/>
    <property type="match status" value="1"/>
</dbReference>
<evidence type="ECO:0000259" key="5">
    <source>
        <dbReference type="PROSITE" id="PS50122"/>
    </source>
</evidence>
<evidence type="ECO:0000313" key="7">
    <source>
        <dbReference type="Proteomes" id="UP000812961"/>
    </source>
</evidence>
<dbReference type="SUPFAM" id="SSF52738">
    <property type="entry name" value="Methylesterase CheB, C-terminal domain"/>
    <property type="match status" value="1"/>
</dbReference>
<dbReference type="Proteomes" id="UP000812961">
    <property type="component" value="Unassembled WGS sequence"/>
</dbReference>
<dbReference type="InterPro" id="IPR000673">
    <property type="entry name" value="Sig_transdc_resp-reg_Me-estase"/>
</dbReference>
<dbReference type="Pfam" id="PF01339">
    <property type="entry name" value="CheB_methylest"/>
    <property type="match status" value="1"/>
</dbReference>
<dbReference type="PANTHER" id="PTHR42872:SF6">
    <property type="entry name" value="PROTEIN-GLUTAMATE METHYLESTERASE_PROTEIN-GLUTAMINE GLUTAMINASE"/>
    <property type="match status" value="1"/>
</dbReference>
<organism evidence="6 7">
    <name type="scientific">Chitinophaga rhizophila</name>
    <dbReference type="NCBI Taxonomy" id="2866212"/>
    <lineage>
        <taxon>Bacteria</taxon>
        <taxon>Pseudomonadati</taxon>
        <taxon>Bacteroidota</taxon>
        <taxon>Chitinophagia</taxon>
        <taxon>Chitinophagales</taxon>
        <taxon>Chitinophagaceae</taxon>
        <taxon>Chitinophaga</taxon>
    </lineage>
</organism>
<dbReference type="Gene3D" id="3.40.50.180">
    <property type="entry name" value="Methylesterase CheB, C-terminal domain"/>
    <property type="match status" value="1"/>
</dbReference>
<keyword evidence="7" id="KW-1185">Reference proteome</keyword>
<dbReference type="EC" id="3.1.1.61" evidence="2"/>
<evidence type="ECO:0000256" key="2">
    <source>
        <dbReference type="ARBA" id="ARBA00039140"/>
    </source>
</evidence>
<dbReference type="InterPro" id="IPR035909">
    <property type="entry name" value="CheB_C"/>
</dbReference>
<evidence type="ECO:0000256" key="3">
    <source>
        <dbReference type="ARBA" id="ARBA00048267"/>
    </source>
</evidence>
<reference evidence="6 7" key="1">
    <citation type="submission" date="2021-08" db="EMBL/GenBank/DDBJ databases">
        <title>The genome sequence of Chitinophaga sp. B61.</title>
        <authorList>
            <person name="Zhang X."/>
        </authorList>
    </citation>
    <scope>NUCLEOTIDE SEQUENCE [LARGE SCALE GENOMIC DNA]</scope>
    <source>
        <strain evidence="6 7">B61</strain>
    </source>
</reference>
<accession>A0ABS7G6R3</accession>
<gene>
    <name evidence="6" type="ORF">K1Y79_00770</name>
</gene>
<dbReference type="EMBL" id="JAICCF010000001">
    <property type="protein sequence ID" value="MBW8682850.1"/>
    <property type="molecule type" value="Genomic_DNA"/>
</dbReference>
<sequence length="189" mass="20638">MSFLVVAIAVSGGGIEDLKTLFGKIPANVHIAFIVVAPLRRDRESKLSELARRYSSLPVIKVTSTTRIQPGYVYVIAENSLISVNEGMLHVRARKPHELINTAIKDLFYSMAMDLKERAIAVVLGGMGDSATFGTTMIGKQGGYVITKEPEIGANSEMTKNVIEYDSPNVILPLDDIASHLVELSERHV</sequence>
<evidence type="ECO:0000256" key="4">
    <source>
        <dbReference type="PROSITE-ProRule" id="PRU00050"/>
    </source>
</evidence>
<evidence type="ECO:0000313" key="6">
    <source>
        <dbReference type="EMBL" id="MBW8682850.1"/>
    </source>
</evidence>
<name>A0ABS7G6R3_9BACT</name>
<comment type="caution">
    <text evidence="4">Lacks conserved residue(s) required for the propagation of feature annotation.</text>
</comment>
<dbReference type="RefSeq" id="WP_220248087.1">
    <property type="nucleotide sequence ID" value="NZ_JAICCF010000001.1"/>
</dbReference>